<evidence type="ECO:0000259" key="5">
    <source>
        <dbReference type="PROSITE" id="PS50936"/>
    </source>
</evidence>
<keyword evidence="1 3" id="KW-0547">Nucleotide-binding</keyword>
<keyword evidence="3" id="KW-0378">Hydrolase</keyword>
<dbReference type="NCBIfam" id="NF008931">
    <property type="entry name" value="PRK12288.1"/>
    <property type="match status" value="1"/>
</dbReference>
<dbReference type="Proteomes" id="UP000222168">
    <property type="component" value="Unassembled WGS sequence"/>
</dbReference>
<feature type="binding site" evidence="3">
    <location>
        <position position="305"/>
    </location>
    <ligand>
        <name>Zn(2+)</name>
        <dbReference type="ChEBI" id="CHEBI:29105"/>
    </ligand>
</feature>
<evidence type="ECO:0000256" key="4">
    <source>
        <dbReference type="SAM" id="MobiDB-lite"/>
    </source>
</evidence>
<dbReference type="HAMAP" id="MF_01820">
    <property type="entry name" value="GTPase_RsgA"/>
    <property type="match status" value="1"/>
</dbReference>
<reference evidence="7 8" key="1">
    <citation type="journal article" date="2017" name="Nat. Microbiol.">
        <title>Natural product diversity associated with the nematode symbionts Photorhabdus and Xenorhabdus.</title>
        <authorList>
            <person name="Tobias N.J."/>
            <person name="Wolff H."/>
            <person name="Djahanschiri B."/>
            <person name="Grundmann F."/>
            <person name="Kronenwerth M."/>
            <person name="Shi Y.M."/>
            <person name="Simonyi S."/>
            <person name="Grun P."/>
            <person name="Shapiro-Ilan D."/>
            <person name="Pidot S.J."/>
            <person name="Stinear T.P."/>
            <person name="Ebersberger I."/>
            <person name="Bode H.B."/>
        </authorList>
    </citation>
    <scope>NUCLEOTIDE SEQUENCE [LARGE SCALE GENOMIC DNA]</scope>
    <source>
        <strain evidence="7 8">DSM 22670</strain>
    </source>
</reference>
<name>A0A2D0KFN2_9GAMM</name>
<evidence type="ECO:0000256" key="1">
    <source>
        <dbReference type="ARBA" id="ARBA00022741"/>
    </source>
</evidence>
<evidence type="ECO:0000313" key="8">
    <source>
        <dbReference type="Proteomes" id="UP000222168"/>
    </source>
</evidence>
<comment type="subcellular location">
    <subcellularLocation>
        <location evidence="3">Cytoplasm</location>
    </subcellularLocation>
</comment>
<protein>
    <recommendedName>
        <fullName evidence="3">Small ribosomal subunit biogenesis GTPase RsgA</fullName>
        <ecNumber evidence="3">3.6.1.-</ecNumber>
    </recommendedName>
</protein>
<keyword evidence="3" id="KW-0862">Zinc</keyword>
<keyword evidence="3" id="KW-0479">Metal-binding</keyword>
<dbReference type="PROSITE" id="PS51721">
    <property type="entry name" value="G_CP"/>
    <property type="match status" value="1"/>
</dbReference>
<dbReference type="RefSeq" id="WP_099117252.1">
    <property type="nucleotide sequence ID" value="NZ_NJAK01000001.1"/>
</dbReference>
<dbReference type="Gene3D" id="2.40.50.140">
    <property type="entry name" value="Nucleic acid-binding proteins"/>
    <property type="match status" value="1"/>
</dbReference>
<dbReference type="OrthoDB" id="9809485at2"/>
<dbReference type="NCBIfam" id="TIGR00157">
    <property type="entry name" value="ribosome small subunit-dependent GTPase A"/>
    <property type="match status" value="1"/>
</dbReference>
<feature type="compositionally biased region" description="Basic residues" evidence="4">
    <location>
        <begin position="10"/>
        <end position="23"/>
    </location>
</feature>
<dbReference type="Pfam" id="PF03193">
    <property type="entry name" value="RsgA_GTPase"/>
    <property type="match status" value="1"/>
</dbReference>
<dbReference type="InterPro" id="IPR004881">
    <property type="entry name" value="Ribosome_biogen_GTPase_RsgA"/>
</dbReference>
<feature type="domain" description="EngC GTPase" evidence="5">
    <location>
        <begin position="123"/>
        <end position="274"/>
    </location>
</feature>
<gene>
    <name evidence="3" type="primary">rsgA</name>
    <name evidence="7" type="ORF">Xish_01394</name>
</gene>
<dbReference type="SUPFAM" id="SSF52540">
    <property type="entry name" value="P-loop containing nucleoside triphosphate hydrolases"/>
    <property type="match status" value="1"/>
</dbReference>
<evidence type="ECO:0000313" key="7">
    <source>
        <dbReference type="EMBL" id="PHM62218.1"/>
    </source>
</evidence>
<sequence length="353" mass="39529">MAKSKLSKGQQRRVHANHQRKLNNKADVQKPEMDDSQFGEPQEGLVISRFGQHADIEAADSSIQRCNIRRTIPSLVTGDRVVWRPALQLQSDVKVNGIVEAVHERTSVLTRPDYYDGIKPIASNINQIVIVSAILPELSLNIIDRYLVACETLNIEPLIVLNKIDMLDTESREWVNDIMGIYRHIGYRVLEVSSYTGEGIPELTALLANKISIFAGQSGVGKSSLLNTLLPDIKEDILVNNVSDNSGLGQHTTTTARLYHFPQGGDVIDSPGVREFGLWHLTPEQVTQGFVEFSEYLGGCKFRDCKHQDDPGCALREALEQGAIAEERFENYHRILESMAQVKPRRNFTNAQK</sequence>
<feature type="region of interest" description="Disordered" evidence="4">
    <location>
        <begin position="1"/>
        <end position="39"/>
    </location>
</feature>
<feature type="binding site" evidence="3">
    <location>
        <position position="307"/>
    </location>
    <ligand>
        <name>Zn(2+)</name>
        <dbReference type="ChEBI" id="CHEBI:29105"/>
    </ligand>
</feature>
<comment type="similarity">
    <text evidence="3">Belongs to the TRAFAC class YlqF/YawG GTPase family. RsgA subfamily.</text>
</comment>
<dbReference type="InterPro" id="IPR027417">
    <property type="entry name" value="P-loop_NTPase"/>
</dbReference>
<comment type="subunit">
    <text evidence="3">Monomer. Associates with 30S ribosomal subunit, binds 16S rRNA.</text>
</comment>
<feature type="domain" description="CP-type G" evidence="6">
    <location>
        <begin position="106"/>
        <end position="276"/>
    </location>
</feature>
<organism evidence="7 8">
    <name type="scientific">Xenorhabdus ishibashii</name>
    <dbReference type="NCBI Taxonomy" id="1034471"/>
    <lineage>
        <taxon>Bacteria</taxon>
        <taxon>Pseudomonadati</taxon>
        <taxon>Pseudomonadota</taxon>
        <taxon>Gammaproteobacteria</taxon>
        <taxon>Enterobacterales</taxon>
        <taxon>Morganellaceae</taxon>
        <taxon>Xenorhabdus</taxon>
    </lineage>
</organism>
<feature type="binding site" evidence="3">
    <location>
        <position position="300"/>
    </location>
    <ligand>
        <name>Zn(2+)</name>
        <dbReference type="ChEBI" id="CHEBI:29105"/>
    </ligand>
</feature>
<feature type="binding site" evidence="3">
    <location>
        <position position="313"/>
    </location>
    <ligand>
        <name>Zn(2+)</name>
        <dbReference type="ChEBI" id="CHEBI:29105"/>
    </ligand>
</feature>
<dbReference type="InterPro" id="IPR010914">
    <property type="entry name" value="RsgA_GTPase_dom"/>
</dbReference>
<keyword evidence="3" id="KW-0963">Cytoplasm</keyword>
<dbReference type="PANTHER" id="PTHR32120:SF11">
    <property type="entry name" value="SMALL RIBOSOMAL SUBUNIT BIOGENESIS GTPASE RSGA 1, MITOCHONDRIAL-RELATED"/>
    <property type="match status" value="1"/>
</dbReference>
<dbReference type="CDD" id="cd01854">
    <property type="entry name" value="YjeQ_EngC"/>
    <property type="match status" value="1"/>
</dbReference>
<feature type="binding site" evidence="3">
    <location>
        <begin position="162"/>
        <end position="165"/>
    </location>
    <ligand>
        <name>GTP</name>
        <dbReference type="ChEBI" id="CHEBI:37565"/>
    </ligand>
</feature>
<comment type="caution">
    <text evidence="7">The sequence shown here is derived from an EMBL/GenBank/DDBJ whole genome shotgun (WGS) entry which is preliminary data.</text>
</comment>
<accession>A0A2D0KFN2</accession>
<evidence type="ECO:0000256" key="2">
    <source>
        <dbReference type="ARBA" id="ARBA00023134"/>
    </source>
</evidence>
<comment type="function">
    <text evidence="3">One of several proteins that assist in the late maturation steps of the functional core of the 30S ribosomal subunit. Helps release RbfA from mature subunits. May play a role in the assembly of ribosomal proteins into the subunit. Circularly permuted GTPase that catalyzes slow GTP hydrolysis, GTPase activity is stimulated by the 30S ribosomal subunit.</text>
</comment>
<keyword evidence="2 3" id="KW-0342">GTP-binding</keyword>
<keyword evidence="3" id="KW-0690">Ribosome biogenesis</keyword>
<dbReference type="GO" id="GO:0005525">
    <property type="term" value="F:GTP binding"/>
    <property type="evidence" value="ECO:0007669"/>
    <property type="project" value="UniProtKB-UniRule"/>
</dbReference>
<dbReference type="EMBL" id="NJAK01000001">
    <property type="protein sequence ID" value="PHM62218.1"/>
    <property type="molecule type" value="Genomic_DNA"/>
</dbReference>
<dbReference type="GO" id="GO:0019843">
    <property type="term" value="F:rRNA binding"/>
    <property type="evidence" value="ECO:0007669"/>
    <property type="project" value="UniProtKB-KW"/>
</dbReference>
<keyword evidence="8" id="KW-1185">Reference proteome</keyword>
<dbReference type="InterPro" id="IPR030378">
    <property type="entry name" value="G_CP_dom"/>
</dbReference>
<dbReference type="GO" id="GO:0005737">
    <property type="term" value="C:cytoplasm"/>
    <property type="evidence" value="ECO:0007669"/>
    <property type="project" value="UniProtKB-SubCell"/>
</dbReference>
<dbReference type="EC" id="3.6.1.-" evidence="3"/>
<dbReference type="GO" id="GO:0003924">
    <property type="term" value="F:GTPase activity"/>
    <property type="evidence" value="ECO:0007669"/>
    <property type="project" value="UniProtKB-UniRule"/>
</dbReference>
<dbReference type="PANTHER" id="PTHR32120">
    <property type="entry name" value="SMALL RIBOSOMAL SUBUNIT BIOGENESIS GTPASE RSGA"/>
    <property type="match status" value="1"/>
</dbReference>
<dbReference type="AlphaFoldDB" id="A0A2D0KFN2"/>
<dbReference type="Gene3D" id="3.40.50.300">
    <property type="entry name" value="P-loop containing nucleotide triphosphate hydrolases"/>
    <property type="match status" value="1"/>
</dbReference>
<evidence type="ECO:0000256" key="3">
    <source>
        <dbReference type="HAMAP-Rule" id="MF_01820"/>
    </source>
</evidence>
<evidence type="ECO:0000259" key="6">
    <source>
        <dbReference type="PROSITE" id="PS51721"/>
    </source>
</evidence>
<feature type="binding site" evidence="3">
    <location>
        <begin position="216"/>
        <end position="224"/>
    </location>
    <ligand>
        <name>GTP</name>
        <dbReference type="ChEBI" id="CHEBI:37565"/>
    </ligand>
</feature>
<dbReference type="GO" id="GO:0042274">
    <property type="term" value="P:ribosomal small subunit biogenesis"/>
    <property type="evidence" value="ECO:0007669"/>
    <property type="project" value="UniProtKB-UniRule"/>
</dbReference>
<comment type="cofactor">
    <cofactor evidence="3">
        <name>Zn(2+)</name>
        <dbReference type="ChEBI" id="CHEBI:29105"/>
    </cofactor>
    <text evidence="3">Binds 1 zinc ion per subunit.</text>
</comment>
<dbReference type="PROSITE" id="PS50936">
    <property type="entry name" value="ENGC_GTPASE"/>
    <property type="match status" value="1"/>
</dbReference>
<dbReference type="InterPro" id="IPR012340">
    <property type="entry name" value="NA-bd_OB-fold"/>
</dbReference>
<dbReference type="Gene3D" id="1.10.40.50">
    <property type="entry name" value="Probable gtpase engc, domain 3"/>
    <property type="match status" value="1"/>
</dbReference>
<proteinExistence type="inferred from homology"/>
<keyword evidence="3" id="KW-0699">rRNA-binding</keyword>
<keyword evidence="3" id="KW-0694">RNA-binding</keyword>
<dbReference type="GO" id="GO:0046872">
    <property type="term" value="F:metal ion binding"/>
    <property type="evidence" value="ECO:0007669"/>
    <property type="project" value="UniProtKB-KW"/>
</dbReference>